<dbReference type="InterPro" id="IPR027385">
    <property type="entry name" value="Beta-barrel_OMP"/>
</dbReference>
<keyword evidence="5" id="KW-1185">Reference proteome</keyword>
<feature type="chain" id="PRO_5030580633" evidence="2">
    <location>
        <begin position="21"/>
        <end position="242"/>
    </location>
</feature>
<dbReference type="Proteomes" id="UP000559626">
    <property type="component" value="Unassembled WGS sequence"/>
</dbReference>
<dbReference type="EMBL" id="JABBGH010000001">
    <property type="protein sequence ID" value="NML64216.1"/>
    <property type="molecule type" value="Genomic_DNA"/>
</dbReference>
<organism evidence="4 5">
    <name type="scientific">Hymenobacter polaris</name>
    <dbReference type="NCBI Taxonomy" id="2682546"/>
    <lineage>
        <taxon>Bacteria</taxon>
        <taxon>Pseudomonadati</taxon>
        <taxon>Bacteroidota</taxon>
        <taxon>Cytophagia</taxon>
        <taxon>Cytophagales</taxon>
        <taxon>Hymenobacteraceae</taxon>
        <taxon>Hymenobacter</taxon>
    </lineage>
</organism>
<dbReference type="AlphaFoldDB" id="A0A7Y0FLB6"/>
<dbReference type="Pfam" id="PF13505">
    <property type="entry name" value="OMP_b-brl"/>
    <property type="match status" value="1"/>
</dbReference>
<name>A0A7Y0FLB6_9BACT</name>
<feature type="signal peptide" evidence="2">
    <location>
        <begin position="1"/>
        <end position="20"/>
    </location>
</feature>
<keyword evidence="1 2" id="KW-0732">Signal</keyword>
<dbReference type="InterPro" id="IPR011250">
    <property type="entry name" value="OMP/PagP_B-barrel"/>
</dbReference>
<dbReference type="SUPFAM" id="SSF56925">
    <property type="entry name" value="OMPA-like"/>
    <property type="match status" value="1"/>
</dbReference>
<accession>A0A7Y0FLB6</accession>
<feature type="domain" description="Outer membrane protein beta-barrel" evidence="3">
    <location>
        <begin position="8"/>
        <end position="202"/>
    </location>
</feature>
<reference evidence="4 5" key="1">
    <citation type="submission" date="2020-04" db="EMBL/GenBank/DDBJ databases">
        <title>Hymenobacter polaris sp. nov., isolated from Arctic soil.</title>
        <authorList>
            <person name="Dahal R.H."/>
        </authorList>
    </citation>
    <scope>NUCLEOTIDE SEQUENCE [LARGE SCALE GENOMIC DNA]</scope>
    <source>
        <strain evidence="4 5">RP-2-7</strain>
    </source>
</reference>
<evidence type="ECO:0000256" key="2">
    <source>
        <dbReference type="SAM" id="SignalP"/>
    </source>
</evidence>
<dbReference type="RefSeq" id="WP_169529528.1">
    <property type="nucleotide sequence ID" value="NZ_JABBGH010000001.1"/>
</dbReference>
<evidence type="ECO:0000313" key="4">
    <source>
        <dbReference type="EMBL" id="NML64216.1"/>
    </source>
</evidence>
<gene>
    <name evidence="4" type="ORF">HHL22_03260</name>
</gene>
<comment type="caution">
    <text evidence="4">The sequence shown here is derived from an EMBL/GenBank/DDBJ whole genome shotgun (WGS) entry which is preliminary data.</text>
</comment>
<protein>
    <submittedName>
        <fullName evidence="4">Outer membrane beta-barrel protein</fullName>
    </submittedName>
</protein>
<evidence type="ECO:0000256" key="1">
    <source>
        <dbReference type="ARBA" id="ARBA00022729"/>
    </source>
</evidence>
<sequence length="242" mass="25497">MKINVLTLSLALGLPLAALAQSAPNKSYFGINAGASYATGTFRSTDAENEQAGFAKTGFHVALDGAHFFGGGPLGLAGQVAFSDNGRLLADDLAKLGAAYTEAFDVDYSTVRASGRYRRLTALVGPTFMFGPQKFKVEVRGLAGVQQLLGTPEITVQLEDNPATTFTQRSSHSLTFGYAAGLGLHYYFSDRLGLVARGEFQGSSPATIHNDNRTTATGRLSEKQPITAFTSTLGLAFTLGGK</sequence>
<proteinExistence type="predicted"/>
<evidence type="ECO:0000259" key="3">
    <source>
        <dbReference type="Pfam" id="PF13505"/>
    </source>
</evidence>
<evidence type="ECO:0000313" key="5">
    <source>
        <dbReference type="Proteomes" id="UP000559626"/>
    </source>
</evidence>